<reference evidence="4" key="1">
    <citation type="submission" date="2018-02" db="EMBL/GenBank/DDBJ databases">
        <title>Genome sequence of Desulfocucumis palustris strain NAW-5.</title>
        <authorList>
            <person name="Watanabe M."/>
            <person name="Kojima H."/>
            <person name="Fukui M."/>
        </authorList>
    </citation>
    <scope>NUCLEOTIDE SEQUENCE [LARGE SCALE GENOMIC DNA]</scope>
    <source>
        <strain evidence="4">NAW-5</strain>
    </source>
</reference>
<dbReference type="CDD" id="cd00755">
    <property type="entry name" value="YgdL_like"/>
    <property type="match status" value="1"/>
</dbReference>
<dbReference type="SUPFAM" id="SSF69572">
    <property type="entry name" value="Activating enzymes of the ubiquitin-like proteins"/>
    <property type="match status" value="1"/>
</dbReference>
<dbReference type="Gene3D" id="3.40.50.720">
    <property type="entry name" value="NAD(P)-binding Rossmann-like Domain"/>
    <property type="match status" value="1"/>
</dbReference>
<organism evidence="3 4">
    <name type="scientific">Desulfocucumis palustris</name>
    <dbReference type="NCBI Taxonomy" id="1898651"/>
    <lineage>
        <taxon>Bacteria</taxon>
        <taxon>Bacillati</taxon>
        <taxon>Bacillota</taxon>
        <taxon>Clostridia</taxon>
        <taxon>Eubacteriales</taxon>
        <taxon>Desulfocucumaceae</taxon>
        <taxon>Desulfocucumis</taxon>
    </lineage>
</organism>
<dbReference type="InterPro" id="IPR035985">
    <property type="entry name" value="Ubiquitin-activating_enz"/>
</dbReference>
<evidence type="ECO:0000313" key="3">
    <source>
        <dbReference type="EMBL" id="GBF34261.1"/>
    </source>
</evidence>
<feature type="region of interest" description="Disordered" evidence="1">
    <location>
        <begin position="193"/>
        <end position="213"/>
    </location>
</feature>
<dbReference type="InterPro" id="IPR000594">
    <property type="entry name" value="ThiF_NAD_FAD-bd"/>
</dbReference>
<comment type="caution">
    <text evidence="3">The sequence shown here is derived from an EMBL/GenBank/DDBJ whole genome shotgun (WGS) entry which is preliminary data.</text>
</comment>
<accession>A0A2L2XK21</accession>
<dbReference type="Proteomes" id="UP000239549">
    <property type="component" value="Unassembled WGS sequence"/>
</dbReference>
<dbReference type="GO" id="GO:0061504">
    <property type="term" value="P:cyclic threonylcarbamoyladenosine biosynthetic process"/>
    <property type="evidence" value="ECO:0007669"/>
    <property type="project" value="TreeGrafter"/>
</dbReference>
<dbReference type="EMBL" id="BFAV01000130">
    <property type="protein sequence ID" value="GBF34261.1"/>
    <property type="molecule type" value="Genomic_DNA"/>
</dbReference>
<evidence type="ECO:0000256" key="1">
    <source>
        <dbReference type="SAM" id="MobiDB-lite"/>
    </source>
</evidence>
<feature type="domain" description="THIF-type NAD/FAD binding fold" evidence="2">
    <location>
        <begin position="10"/>
        <end position="235"/>
    </location>
</feature>
<protein>
    <submittedName>
        <fullName evidence="3">HesA/MoeB/ThiF family protein</fullName>
    </submittedName>
</protein>
<name>A0A2L2XK21_9FIRM</name>
<gene>
    <name evidence="3" type="ORF">DCCM_3373</name>
</gene>
<keyword evidence="4" id="KW-1185">Reference proteome</keyword>
<dbReference type="RefSeq" id="WP_104372541.1">
    <property type="nucleotide sequence ID" value="NZ_BFAV01000130.1"/>
</dbReference>
<proteinExistence type="predicted"/>
<dbReference type="Pfam" id="PF00899">
    <property type="entry name" value="ThiF"/>
    <property type="match status" value="1"/>
</dbReference>
<dbReference type="GO" id="GO:0008641">
    <property type="term" value="F:ubiquitin-like modifier activating enzyme activity"/>
    <property type="evidence" value="ECO:0007669"/>
    <property type="project" value="InterPro"/>
</dbReference>
<sequence length="241" mass="25565">MDRRFSRTELLIGREGLSRLAAARVCVFGLGGVGSFAAEALCRAGVGGFILVDSDVVDVSNINRQLHALDHTVGSPKVELMARRMAGINPSAGVHTYFERLKPGEEERFLKPGPDYVVDAIDDVTAKVELLKYCVTKGVPVVSSMGAGNKLDPAAFKVADISETSVCPLARAVRRRLRQEGVERGIKVVYSTEKPMTSGAGGGGDHGEKSPPGSISFVPPVAGLILAGLVVTDLLHNKKPF</sequence>
<dbReference type="PANTHER" id="PTHR43267">
    <property type="entry name" value="TRNA THREONYLCARBAMOYLADENOSINE DEHYDRATASE"/>
    <property type="match status" value="1"/>
</dbReference>
<dbReference type="PANTHER" id="PTHR43267:SF1">
    <property type="entry name" value="TRNA THREONYLCARBAMOYLADENOSINE DEHYDRATASE"/>
    <property type="match status" value="1"/>
</dbReference>
<evidence type="ECO:0000259" key="2">
    <source>
        <dbReference type="Pfam" id="PF00899"/>
    </source>
</evidence>
<evidence type="ECO:0000313" key="4">
    <source>
        <dbReference type="Proteomes" id="UP000239549"/>
    </source>
</evidence>
<dbReference type="AlphaFoldDB" id="A0A2L2XK21"/>
<dbReference type="OrthoDB" id="9804150at2"/>
<dbReference type="InterPro" id="IPR045886">
    <property type="entry name" value="ThiF/MoeB/HesA"/>
</dbReference>
<dbReference type="GO" id="GO:0061503">
    <property type="term" value="F:tRNA threonylcarbamoyladenosine dehydratase"/>
    <property type="evidence" value="ECO:0007669"/>
    <property type="project" value="TreeGrafter"/>
</dbReference>